<feature type="binding site" evidence="4">
    <location>
        <position position="103"/>
    </location>
    <ligand>
        <name>a divalent metal cation</name>
        <dbReference type="ChEBI" id="CHEBI:60240"/>
        <label>1</label>
    </ligand>
</feature>
<reference evidence="5" key="2">
    <citation type="journal article" date="2021" name="PeerJ">
        <title>Extensive microbial diversity within the chicken gut microbiome revealed by metagenomics and culture.</title>
        <authorList>
            <person name="Gilroy R."/>
            <person name="Ravi A."/>
            <person name="Getino M."/>
            <person name="Pursley I."/>
            <person name="Horton D.L."/>
            <person name="Alikhan N.F."/>
            <person name="Baker D."/>
            <person name="Gharbi K."/>
            <person name="Hall N."/>
            <person name="Watson M."/>
            <person name="Adriaenssens E.M."/>
            <person name="Foster-Nyarko E."/>
            <person name="Jarju S."/>
            <person name="Secka A."/>
            <person name="Antonio M."/>
            <person name="Oren A."/>
            <person name="Chaudhuri R.R."/>
            <person name="La Ragione R."/>
            <person name="Hildebrand F."/>
            <person name="Pallen M.J."/>
        </authorList>
    </citation>
    <scope>NUCLEOTIDE SEQUENCE</scope>
    <source>
        <strain evidence="5">10406</strain>
    </source>
</reference>
<feature type="binding site" evidence="4">
    <location>
        <position position="214"/>
    </location>
    <ligand>
        <name>a divalent metal cation</name>
        <dbReference type="ChEBI" id="CHEBI:60240"/>
        <label>1</label>
    </ligand>
</feature>
<evidence type="ECO:0000256" key="2">
    <source>
        <dbReference type="ARBA" id="ARBA00022112"/>
    </source>
</evidence>
<dbReference type="Proteomes" id="UP000886857">
    <property type="component" value="Unassembled WGS sequence"/>
</dbReference>
<accession>A0A9D1SVW1</accession>
<comment type="caution">
    <text evidence="5">The sequence shown here is derived from an EMBL/GenBank/DDBJ whole genome shotgun (WGS) entry which is preliminary data.</text>
</comment>
<evidence type="ECO:0000256" key="3">
    <source>
        <dbReference type="ARBA" id="ARBA00022723"/>
    </source>
</evidence>
<evidence type="ECO:0000256" key="1">
    <source>
        <dbReference type="ARBA" id="ARBA00006964"/>
    </source>
</evidence>
<organism evidence="5 6">
    <name type="scientific">Candidatus Limadaptatus stercoripullorum</name>
    <dbReference type="NCBI Taxonomy" id="2840846"/>
    <lineage>
        <taxon>Bacteria</taxon>
        <taxon>Bacillati</taxon>
        <taxon>Bacillota</taxon>
        <taxon>Clostridia</taxon>
        <taxon>Eubacteriales</taxon>
        <taxon>Candidatus Limadaptatus</taxon>
    </lineage>
</organism>
<evidence type="ECO:0000313" key="6">
    <source>
        <dbReference type="Proteomes" id="UP000886857"/>
    </source>
</evidence>
<dbReference type="GO" id="GO:0005737">
    <property type="term" value="C:cytoplasm"/>
    <property type="evidence" value="ECO:0007669"/>
    <property type="project" value="TreeGrafter"/>
</dbReference>
<feature type="binding site" evidence="4">
    <location>
        <position position="64"/>
    </location>
    <ligand>
        <name>a divalent metal cation</name>
        <dbReference type="ChEBI" id="CHEBI:60240"/>
        <label>2</label>
    </ligand>
</feature>
<evidence type="ECO:0000313" key="5">
    <source>
        <dbReference type="EMBL" id="HIU98629.1"/>
    </source>
</evidence>
<dbReference type="NCBIfam" id="TIGR00486">
    <property type="entry name" value="YbgI_SA1388"/>
    <property type="match status" value="1"/>
</dbReference>
<dbReference type="FunFam" id="3.40.1390.30:FF:000001">
    <property type="entry name" value="GTP cyclohydrolase 1 type 2"/>
    <property type="match status" value="1"/>
</dbReference>
<reference evidence="5" key="1">
    <citation type="submission" date="2020-10" db="EMBL/GenBank/DDBJ databases">
        <authorList>
            <person name="Gilroy R."/>
        </authorList>
    </citation>
    <scope>NUCLEOTIDE SEQUENCE</scope>
    <source>
        <strain evidence="5">10406</strain>
    </source>
</reference>
<dbReference type="InterPro" id="IPR036069">
    <property type="entry name" value="DUF34/NIF3_sf"/>
</dbReference>
<name>A0A9D1SVW1_9FIRM</name>
<dbReference type="Gene3D" id="3.40.1390.30">
    <property type="entry name" value="NIF3 (NGG1p interacting factor 3)-like"/>
    <property type="match status" value="2"/>
</dbReference>
<keyword evidence="3 4" id="KW-0479">Metal-binding</keyword>
<dbReference type="AlphaFoldDB" id="A0A9D1SVW1"/>
<dbReference type="PANTHER" id="PTHR13799">
    <property type="entry name" value="NGG1 INTERACTING FACTOR 3"/>
    <property type="match status" value="1"/>
</dbReference>
<sequence length="253" mass="27267">MKIRDITDIVERACPLELAEDWDNPGLSIGDADAECTGVVTCLDCTPEVCERAKEEGCNLILSHHPFIFRPVSSLTADTVRGRCAAMLMRAGISVYSAHTNLDAAETGLCVRAAELIGGRNARIAEGGCVAETKEITAAELAKLAARTLGDGTARVTAPEKTVRRIFVVTGAGGSDEYLAAARRNADALITGEVKHHIFTEASILGFPVIEVSHYDSEIMCCEVLSDMIKSEFRDLKVVKAPNSRPYKTLEEL</sequence>
<dbReference type="SUPFAM" id="SSF102705">
    <property type="entry name" value="NIF3 (NGG1p interacting factor 3)-like"/>
    <property type="match status" value="1"/>
</dbReference>
<feature type="binding site" evidence="4">
    <location>
        <position position="65"/>
    </location>
    <ligand>
        <name>a divalent metal cation</name>
        <dbReference type="ChEBI" id="CHEBI:60240"/>
        <label>1</label>
    </ligand>
</feature>
<dbReference type="EMBL" id="DVOE01000030">
    <property type="protein sequence ID" value="HIU98629.1"/>
    <property type="molecule type" value="Genomic_DNA"/>
</dbReference>
<dbReference type="InterPro" id="IPR002678">
    <property type="entry name" value="DUF34/NIF3"/>
</dbReference>
<proteinExistence type="inferred from homology"/>
<dbReference type="Pfam" id="PF01784">
    <property type="entry name" value="DUF34_NIF3"/>
    <property type="match status" value="1"/>
</dbReference>
<dbReference type="PANTHER" id="PTHR13799:SF14">
    <property type="entry name" value="GTP CYCLOHYDROLASE 1 TYPE 2 HOMOLOG"/>
    <property type="match status" value="1"/>
</dbReference>
<comment type="similarity">
    <text evidence="1">Belongs to the GTP cyclohydrolase I type 2/NIF3 family.</text>
</comment>
<evidence type="ECO:0000256" key="4">
    <source>
        <dbReference type="PIRSR" id="PIRSR602678-1"/>
    </source>
</evidence>
<feature type="binding site" evidence="4">
    <location>
        <position position="218"/>
    </location>
    <ligand>
        <name>a divalent metal cation</name>
        <dbReference type="ChEBI" id="CHEBI:60240"/>
        <label>1</label>
    </ligand>
</feature>
<protein>
    <recommendedName>
        <fullName evidence="2">GTP cyclohydrolase 1 type 2 homolog</fullName>
    </recommendedName>
</protein>
<dbReference type="GO" id="GO:0046872">
    <property type="term" value="F:metal ion binding"/>
    <property type="evidence" value="ECO:0007669"/>
    <property type="project" value="UniProtKB-KW"/>
</dbReference>
<gene>
    <name evidence="5" type="ORF">IAC73_02155</name>
</gene>